<dbReference type="EMBL" id="LWDX02065657">
    <property type="protein sequence ID" value="OEL15750.1"/>
    <property type="molecule type" value="Genomic_DNA"/>
</dbReference>
<gene>
    <name evidence="1" type="ORF">BAE44_0023233</name>
</gene>
<name>A0A1E5USA5_9POAL</name>
<accession>A0A1E5USA5</accession>
<sequence>LFLGASVIVMEGLTDPEQVEAVACKEGLALAILEIQARGREFETVSFVHENRLCNFDAHRLARSSISRSCGRHLWLIRPPDGMCNSIPAD</sequence>
<evidence type="ECO:0000313" key="1">
    <source>
        <dbReference type="EMBL" id="OEL15750.1"/>
    </source>
</evidence>
<evidence type="ECO:0000313" key="2">
    <source>
        <dbReference type="Proteomes" id="UP000095767"/>
    </source>
</evidence>
<dbReference type="OrthoDB" id="1297712at2759"/>
<protein>
    <recommendedName>
        <fullName evidence="3">RNase H type-1 domain-containing protein</fullName>
    </recommendedName>
</protein>
<comment type="caution">
    <text evidence="1">The sequence shown here is derived from an EMBL/GenBank/DDBJ whole genome shotgun (WGS) entry which is preliminary data.</text>
</comment>
<feature type="non-terminal residue" evidence="1">
    <location>
        <position position="1"/>
    </location>
</feature>
<organism evidence="1 2">
    <name type="scientific">Dichanthelium oligosanthes</name>
    <dbReference type="NCBI Taxonomy" id="888268"/>
    <lineage>
        <taxon>Eukaryota</taxon>
        <taxon>Viridiplantae</taxon>
        <taxon>Streptophyta</taxon>
        <taxon>Embryophyta</taxon>
        <taxon>Tracheophyta</taxon>
        <taxon>Spermatophyta</taxon>
        <taxon>Magnoliopsida</taxon>
        <taxon>Liliopsida</taxon>
        <taxon>Poales</taxon>
        <taxon>Poaceae</taxon>
        <taxon>PACMAD clade</taxon>
        <taxon>Panicoideae</taxon>
        <taxon>Panicodae</taxon>
        <taxon>Paniceae</taxon>
        <taxon>Dichantheliinae</taxon>
        <taxon>Dichanthelium</taxon>
    </lineage>
</organism>
<dbReference type="Proteomes" id="UP000095767">
    <property type="component" value="Unassembled WGS sequence"/>
</dbReference>
<reference evidence="1 2" key="1">
    <citation type="submission" date="2016-09" db="EMBL/GenBank/DDBJ databases">
        <title>The draft genome of Dichanthelium oligosanthes: A C3 panicoid grass species.</title>
        <authorList>
            <person name="Studer A.J."/>
            <person name="Schnable J.C."/>
            <person name="Brutnell T.P."/>
        </authorList>
    </citation>
    <scope>NUCLEOTIDE SEQUENCE [LARGE SCALE GENOMIC DNA]</scope>
    <source>
        <strain evidence="2">cv. Kellogg 1175</strain>
        <tissue evidence="1">Leaf</tissue>
    </source>
</reference>
<evidence type="ECO:0008006" key="3">
    <source>
        <dbReference type="Google" id="ProtNLM"/>
    </source>
</evidence>
<keyword evidence="2" id="KW-1185">Reference proteome</keyword>
<dbReference type="AlphaFoldDB" id="A0A1E5USA5"/>
<proteinExistence type="predicted"/>